<gene>
    <name evidence="2" type="ORF">F9L08_21645</name>
</gene>
<dbReference type="SUPFAM" id="SSF54292">
    <property type="entry name" value="2Fe-2S ferredoxin-like"/>
    <property type="match status" value="1"/>
</dbReference>
<protein>
    <submittedName>
        <fullName evidence="2">(2Fe-2S)-binding protein</fullName>
    </submittedName>
</protein>
<organism evidence="2 3">
    <name type="scientific">Brucella tritici</name>
    <dbReference type="NCBI Taxonomy" id="94626"/>
    <lineage>
        <taxon>Bacteria</taxon>
        <taxon>Pseudomonadati</taxon>
        <taxon>Pseudomonadota</taxon>
        <taxon>Alphaproteobacteria</taxon>
        <taxon>Hyphomicrobiales</taxon>
        <taxon>Brucellaceae</taxon>
        <taxon>Brucella/Ochrobactrum group</taxon>
        <taxon>Brucella</taxon>
    </lineage>
</organism>
<dbReference type="InterPro" id="IPR042204">
    <property type="entry name" value="2Fe-2S-bd_N"/>
</dbReference>
<proteinExistence type="predicted"/>
<dbReference type="GO" id="GO:0016491">
    <property type="term" value="F:oxidoreductase activity"/>
    <property type="evidence" value="ECO:0007669"/>
    <property type="project" value="UniProtKB-KW"/>
</dbReference>
<dbReference type="EMBL" id="WBVX01000028">
    <property type="protein sequence ID" value="KAB2680304.1"/>
    <property type="molecule type" value="Genomic_DNA"/>
</dbReference>
<dbReference type="AlphaFoldDB" id="A0A6L3YAG8"/>
<evidence type="ECO:0000256" key="1">
    <source>
        <dbReference type="ARBA" id="ARBA00023002"/>
    </source>
</evidence>
<dbReference type="InterPro" id="IPR036010">
    <property type="entry name" value="2Fe-2S_ferredoxin-like_sf"/>
</dbReference>
<comment type="caution">
    <text evidence="2">The sequence shown here is derived from an EMBL/GenBank/DDBJ whole genome shotgun (WGS) entry which is preliminary data.</text>
</comment>
<accession>A0A6L3YAG8</accession>
<dbReference type="RefSeq" id="WP_137935356.1">
    <property type="nucleotide sequence ID" value="NZ_WBVX01000028.1"/>
</dbReference>
<evidence type="ECO:0000313" key="2">
    <source>
        <dbReference type="EMBL" id="KAB2680304.1"/>
    </source>
</evidence>
<dbReference type="GO" id="GO:0051536">
    <property type="term" value="F:iron-sulfur cluster binding"/>
    <property type="evidence" value="ECO:0007669"/>
    <property type="project" value="InterPro"/>
</dbReference>
<keyword evidence="1" id="KW-0560">Oxidoreductase</keyword>
<name>A0A6L3YAG8_9HYPH</name>
<dbReference type="Proteomes" id="UP000481643">
    <property type="component" value="Unassembled WGS sequence"/>
</dbReference>
<sequence length="88" mass="9372">MTHAFLWNGRLIPFVEGQTVASALALSGVRDFGSYSPSTSARYFCGIGACQSCLVTDRGGAPFESCITRADEAMCLRPFLTDAGDNDV</sequence>
<dbReference type="Gene3D" id="3.10.20.440">
    <property type="entry name" value="2Fe-2S iron-sulphur cluster binding domain, sarcosine oxidase, alpha subunit, N-terminal domain"/>
    <property type="match status" value="1"/>
</dbReference>
<evidence type="ECO:0000313" key="3">
    <source>
        <dbReference type="Proteomes" id="UP000481643"/>
    </source>
</evidence>
<dbReference type="Pfam" id="PF13510">
    <property type="entry name" value="Fer2_4"/>
    <property type="match status" value="1"/>
</dbReference>
<reference evidence="2 3" key="1">
    <citation type="submission" date="2019-09" db="EMBL/GenBank/DDBJ databases">
        <title>Taxonomic organization of the family Brucellaceae based on a phylogenomic approach.</title>
        <authorList>
            <person name="Leclercq S."/>
            <person name="Cloeckaert A."/>
            <person name="Zygmunt M.S."/>
        </authorList>
    </citation>
    <scope>NUCLEOTIDE SEQUENCE [LARGE SCALE GENOMIC DNA]</scope>
    <source>
        <strain evidence="2 3">WS1830</strain>
    </source>
</reference>